<dbReference type="GO" id="GO:0006355">
    <property type="term" value="P:regulation of DNA-templated transcription"/>
    <property type="evidence" value="ECO:0007669"/>
    <property type="project" value="InterPro"/>
</dbReference>
<dbReference type="Proteomes" id="UP000021816">
    <property type="component" value="Unassembled WGS sequence"/>
</dbReference>
<organism evidence="1 2">
    <name type="scientific">Candidatus Accumulibacter appositus</name>
    <dbReference type="NCBI Taxonomy" id="1454003"/>
    <lineage>
        <taxon>Bacteria</taxon>
        <taxon>Pseudomonadati</taxon>
        <taxon>Pseudomonadota</taxon>
        <taxon>Betaproteobacteria</taxon>
        <taxon>Candidatus Accumulibacter</taxon>
    </lineage>
</organism>
<proteinExistence type="predicted"/>
<evidence type="ECO:0000313" key="1">
    <source>
        <dbReference type="EMBL" id="EXI82319.1"/>
    </source>
</evidence>
<name>A0A011QTX4_9PROT</name>
<sequence>MPTTALKLSDELKQRAVAAAEKEGISPHAFMVHAIEQAATLAERRASFVTEAQAARQEMLSTGEGYDAGEVHAYLKARIAGSSPERPKAKPWRS</sequence>
<dbReference type="InterPro" id="IPR010985">
    <property type="entry name" value="Ribbon_hlx_hlx"/>
</dbReference>
<evidence type="ECO:0008006" key="3">
    <source>
        <dbReference type="Google" id="ProtNLM"/>
    </source>
</evidence>
<dbReference type="EMBL" id="JEMX01000012">
    <property type="protein sequence ID" value="EXI82319.1"/>
    <property type="molecule type" value="Genomic_DNA"/>
</dbReference>
<dbReference type="AlphaFoldDB" id="A0A011QTX4"/>
<accession>A0A011QTX4</accession>
<evidence type="ECO:0000313" key="2">
    <source>
        <dbReference type="Proteomes" id="UP000021816"/>
    </source>
</evidence>
<gene>
    <name evidence="1" type="ORF">AW10_00767</name>
</gene>
<dbReference type="PATRIC" id="fig|1454003.3.peg.789"/>
<protein>
    <recommendedName>
        <fullName evidence="3">CopG family transcriptional regulator</fullName>
    </recommendedName>
</protein>
<comment type="caution">
    <text evidence="1">The sequence shown here is derived from an EMBL/GenBank/DDBJ whole genome shotgun (WGS) entry which is preliminary data.</text>
</comment>
<reference evidence="1 2" key="1">
    <citation type="submission" date="2014-02" db="EMBL/GenBank/DDBJ databases">
        <title>Expanding our view of genomic diversity in Candidatus Accumulibacter clades.</title>
        <authorList>
            <person name="Skennerton C.T."/>
            <person name="Barr J.J."/>
            <person name="Slater F.R."/>
            <person name="Bond P.L."/>
            <person name="Tyson G.W."/>
        </authorList>
    </citation>
    <scope>NUCLEOTIDE SEQUENCE [LARGE SCALE GENOMIC DNA]</scope>
    <source>
        <strain evidence="2">BA-92</strain>
    </source>
</reference>
<dbReference type="STRING" id="1454003.AW10_00767"/>
<dbReference type="SUPFAM" id="SSF47598">
    <property type="entry name" value="Ribbon-helix-helix"/>
    <property type="match status" value="1"/>
</dbReference>